<dbReference type="Gene3D" id="1.10.3720.10">
    <property type="entry name" value="MetI-like"/>
    <property type="match status" value="1"/>
</dbReference>
<dbReference type="PANTHER" id="PTHR42929:SF1">
    <property type="entry name" value="INNER MEMBRANE ABC TRANSPORTER PERMEASE PROTEIN YDCU-RELATED"/>
    <property type="match status" value="1"/>
</dbReference>
<feature type="domain" description="ABC transmembrane type-1" evidence="9">
    <location>
        <begin position="85"/>
        <end position="296"/>
    </location>
</feature>
<comment type="caution">
    <text evidence="10">The sequence shown here is derived from an EMBL/GenBank/DDBJ whole genome shotgun (WGS) entry which is preliminary data.</text>
</comment>
<feature type="transmembrane region" description="Helical" evidence="8">
    <location>
        <begin position="25"/>
        <end position="50"/>
    </location>
</feature>
<keyword evidence="5 8" id="KW-0812">Transmembrane</keyword>
<dbReference type="SUPFAM" id="SSF161098">
    <property type="entry name" value="MetI-like"/>
    <property type="match status" value="1"/>
</dbReference>
<feature type="transmembrane region" description="Helical" evidence="8">
    <location>
        <begin position="277"/>
        <end position="297"/>
    </location>
</feature>
<dbReference type="Pfam" id="PF00528">
    <property type="entry name" value="BPD_transp_1"/>
    <property type="match status" value="1"/>
</dbReference>
<reference evidence="10 11" key="1">
    <citation type="submission" date="2020-08" db="EMBL/GenBank/DDBJ databases">
        <title>Sequencing the genomes of 1000 actinobacteria strains.</title>
        <authorList>
            <person name="Klenk H.-P."/>
        </authorList>
    </citation>
    <scope>NUCLEOTIDE SEQUENCE [LARGE SCALE GENOMIC DNA]</scope>
    <source>
        <strain evidence="10 11">DSM 20146</strain>
    </source>
</reference>
<evidence type="ECO:0000259" key="9">
    <source>
        <dbReference type="PROSITE" id="PS50928"/>
    </source>
</evidence>
<evidence type="ECO:0000256" key="1">
    <source>
        <dbReference type="ARBA" id="ARBA00004651"/>
    </source>
</evidence>
<dbReference type="PROSITE" id="PS50928">
    <property type="entry name" value="ABC_TM1"/>
    <property type="match status" value="1"/>
</dbReference>
<feature type="transmembrane region" description="Helical" evidence="8">
    <location>
        <begin position="174"/>
        <end position="193"/>
    </location>
</feature>
<dbReference type="GO" id="GO:0005886">
    <property type="term" value="C:plasma membrane"/>
    <property type="evidence" value="ECO:0007669"/>
    <property type="project" value="UniProtKB-SubCell"/>
</dbReference>
<evidence type="ECO:0000256" key="2">
    <source>
        <dbReference type="ARBA" id="ARBA00007069"/>
    </source>
</evidence>
<evidence type="ECO:0000313" key="11">
    <source>
        <dbReference type="Proteomes" id="UP000538196"/>
    </source>
</evidence>
<comment type="subcellular location">
    <subcellularLocation>
        <location evidence="1 8">Cell membrane</location>
        <topology evidence="1 8">Multi-pass membrane protein</topology>
    </subcellularLocation>
</comment>
<evidence type="ECO:0000256" key="7">
    <source>
        <dbReference type="ARBA" id="ARBA00023136"/>
    </source>
</evidence>
<dbReference type="InterPro" id="IPR000515">
    <property type="entry name" value="MetI-like"/>
</dbReference>
<evidence type="ECO:0000256" key="8">
    <source>
        <dbReference type="RuleBase" id="RU363032"/>
    </source>
</evidence>
<evidence type="ECO:0000256" key="4">
    <source>
        <dbReference type="ARBA" id="ARBA00022475"/>
    </source>
</evidence>
<accession>A0A7W4UU30</accession>
<evidence type="ECO:0000256" key="6">
    <source>
        <dbReference type="ARBA" id="ARBA00022989"/>
    </source>
</evidence>
<dbReference type="CDD" id="cd06261">
    <property type="entry name" value="TM_PBP2"/>
    <property type="match status" value="1"/>
</dbReference>
<name>A0A7W4UU30_LEIAQ</name>
<dbReference type="GO" id="GO:0055085">
    <property type="term" value="P:transmembrane transport"/>
    <property type="evidence" value="ECO:0007669"/>
    <property type="project" value="InterPro"/>
</dbReference>
<proteinExistence type="inferred from homology"/>
<dbReference type="Proteomes" id="UP000538196">
    <property type="component" value="Unassembled WGS sequence"/>
</dbReference>
<dbReference type="RefSeq" id="WP_021764136.1">
    <property type="nucleotide sequence ID" value="NZ_JACHVP010000001.1"/>
</dbReference>
<organism evidence="10 11">
    <name type="scientific">Leifsonia aquatica</name>
    <name type="common">Corynebacterium aquaticum</name>
    <dbReference type="NCBI Taxonomy" id="144185"/>
    <lineage>
        <taxon>Bacteria</taxon>
        <taxon>Bacillati</taxon>
        <taxon>Actinomycetota</taxon>
        <taxon>Actinomycetes</taxon>
        <taxon>Micrococcales</taxon>
        <taxon>Microbacteriaceae</taxon>
        <taxon>Leifsonia</taxon>
    </lineage>
</organism>
<evidence type="ECO:0000256" key="3">
    <source>
        <dbReference type="ARBA" id="ARBA00022448"/>
    </source>
</evidence>
<feature type="transmembrane region" description="Helical" evidence="8">
    <location>
        <begin position="89"/>
        <end position="111"/>
    </location>
</feature>
<protein>
    <submittedName>
        <fullName evidence="10">Spermidine/putrescine transport system permease protein</fullName>
    </submittedName>
</protein>
<keyword evidence="11" id="KW-1185">Reference proteome</keyword>
<evidence type="ECO:0000313" key="10">
    <source>
        <dbReference type="EMBL" id="MBB2966325.1"/>
    </source>
</evidence>
<comment type="similarity">
    <text evidence="2">Belongs to the binding-protein-dependent transport system permease family. CysTW subfamily.</text>
</comment>
<dbReference type="EMBL" id="JACHVP010000001">
    <property type="protein sequence ID" value="MBB2966325.1"/>
    <property type="molecule type" value="Genomic_DNA"/>
</dbReference>
<dbReference type="InterPro" id="IPR035906">
    <property type="entry name" value="MetI-like_sf"/>
</dbReference>
<evidence type="ECO:0000256" key="5">
    <source>
        <dbReference type="ARBA" id="ARBA00022692"/>
    </source>
</evidence>
<keyword evidence="7 8" id="KW-0472">Membrane</keyword>
<keyword evidence="4" id="KW-1003">Cell membrane</keyword>
<sequence>MALAAFTGPAPTQDTEPAVRRKSGIALVLLLPGVAYLVLFFLTPLVSLIITSFQTPVPDGDIGQYQAAFQWSNYTDAISEYWPQILRSFAYALIATAAALVISYPLAYFIGVKMRGRPLAQNLLMTLVIAPFFISFLLRTLAWKSILSDDGVVASALRAISVLPPDAHITGTPFSVIFGLTYNFIPFMTLPLYSTLERLDVRLLEAGQDLYANAWTTFRKVTVPLSMPGIVSGTLLTFIPAAGDYINASQDFLGAADTSMIGNVIESNFLVLQNYPAAAAMSVVLMAVILVIVGVYVRRSGTEDLL</sequence>
<dbReference type="PANTHER" id="PTHR42929">
    <property type="entry name" value="INNER MEMBRANE ABC TRANSPORTER PERMEASE PROTEIN YDCU-RELATED-RELATED"/>
    <property type="match status" value="1"/>
</dbReference>
<keyword evidence="6 8" id="KW-1133">Transmembrane helix</keyword>
<keyword evidence="3 8" id="KW-0813">Transport</keyword>
<dbReference type="AlphaFoldDB" id="A0A7W4UU30"/>
<gene>
    <name evidence="10" type="ORF">FHX33_001057</name>
</gene>
<feature type="transmembrane region" description="Helical" evidence="8">
    <location>
        <begin position="123"/>
        <end position="142"/>
    </location>
</feature>